<proteinExistence type="predicted"/>
<dbReference type="Proteomes" id="UP000290560">
    <property type="component" value="Unassembled WGS sequence"/>
</dbReference>
<name>A0A444D0Y2_ENSVE</name>
<organism evidence="1">
    <name type="scientific">Ensete ventricosum</name>
    <name type="common">Abyssinian banana</name>
    <name type="synonym">Musa ensete</name>
    <dbReference type="NCBI Taxonomy" id="4639"/>
    <lineage>
        <taxon>Eukaryota</taxon>
        <taxon>Viridiplantae</taxon>
        <taxon>Streptophyta</taxon>
        <taxon>Embryophyta</taxon>
        <taxon>Tracheophyta</taxon>
        <taxon>Spermatophyta</taxon>
        <taxon>Magnoliopsida</taxon>
        <taxon>Liliopsida</taxon>
        <taxon>Zingiberales</taxon>
        <taxon>Musaceae</taxon>
        <taxon>Ensete</taxon>
    </lineage>
</organism>
<protein>
    <submittedName>
        <fullName evidence="1">Uncharacterized protein</fullName>
    </submittedName>
</protein>
<dbReference type="AlphaFoldDB" id="A0A444D0Y2"/>
<accession>A0A444D0Y2</accession>
<reference evidence="1" key="1">
    <citation type="journal article" date="2018" name="Data Brief">
        <title>Genome sequence data from 17 accessions of Ensete ventricosum, a staple food crop for millions in Ethiopia.</title>
        <authorList>
            <person name="Yemataw Z."/>
            <person name="Muzemil S."/>
            <person name="Ambachew D."/>
            <person name="Tripathi L."/>
            <person name="Tesfaye K."/>
            <person name="Chala A."/>
            <person name="Farbos A."/>
            <person name="O'Neill P."/>
            <person name="Moore K."/>
            <person name="Grant M."/>
            <person name="Studholme D.J."/>
        </authorList>
    </citation>
    <scope>NUCLEOTIDE SEQUENCE [LARGE SCALE GENOMIC DNA]</scope>
    <source>
        <tissue evidence="1">Leaf</tissue>
    </source>
</reference>
<gene>
    <name evidence="1" type="ORF">BHM03_00030245</name>
</gene>
<evidence type="ECO:0000313" key="1">
    <source>
        <dbReference type="EMBL" id="RZR73957.1"/>
    </source>
</evidence>
<sequence length="53" mass="6112">MFGREERSEGMLSDEEKLHPASAWVNFFPSLPFSTADVDKCVIYEIDQLTDCR</sequence>
<dbReference type="EMBL" id="KV876068">
    <property type="protein sequence ID" value="RZR73957.1"/>
    <property type="molecule type" value="Genomic_DNA"/>
</dbReference>